<dbReference type="AlphaFoldDB" id="A0A9X2EAE4"/>
<feature type="transmembrane region" description="Helical" evidence="1">
    <location>
        <begin position="39"/>
        <end position="58"/>
    </location>
</feature>
<keyword evidence="1" id="KW-1133">Transmembrane helix</keyword>
<accession>A0A9X2EAE4</accession>
<comment type="caution">
    <text evidence="2">The sequence shown here is derived from an EMBL/GenBank/DDBJ whole genome shotgun (WGS) entry which is preliminary data.</text>
</comment>
<evidence type="ECO:0000313" key="2">
    <source>
        <dbReference type="EMBL" id="MCM6777284.1"/>
    </source>
</evidence>
<dbReference type="RefSeq" id="WP_251916239.1">
    <property type="nucleotide sequence ID" value="NZ_JAMRXG010000014.1"/>
</dbReference>
<keyword evidence="3" id="KW-1185">Reference proteome</keyword>
<reference evidence="2" key="1">
    <citation type="submission" date="2022-06" db="EMBL/GenBank/DDBJ databases">
        <title>Novel species in genus nocardia.</title>
        <authorList>
            <person name="Li F."/>
        </authorList>
    </citation>
    <scope>NUCLEOTIDE SEQUENCE</scope>
    <source>
        <strain evidence="2">CDC141</strain>
    </source>
</reference>
<keyword evidence="1" id="KW-0472">Membrane</keyword>
<protein>
    <submittedName>
        <fullName evidence="2">Uncharacterized protein</fullName>
    </submittedName>
</protein>
<dbReference type="Proteomes" id="UP001139157">
    <property type="component" value="Unassembled WGS sequence"/>
</dbReference>
<evidence type="ECO:0000256" key="1">
    <source>
        <dbReference type="SAM" id="Phobius"/>
    </source>
</evidence>
<organism evidence="2 3">
    <name type="scientific">Nocardia pulmonis</name>
    <dbReference type="NCBI Taxonomy" id="2951408"/>
    <lineage>
        <taxon>Bacteria</taxon>
        <taxon>Bacillati</taxon>
        <taxon>Actinomycetota</taxon>
        <taxon>Actinomycetes</taxon>
        <taxon>Mycobacteriales</taxon>
        <taxon>Nocardiaceae</taxon>
        <taxon>Nocardia</taxon>
    </lineage>
</organism>
<dbReference type="EMBL" id="JAMRXG010000014">
    <property type="protein sequence ID" value="MCM6777284.1"/>
    <property type="molecule type" value="Genomic_DNA"/>
</dbReference>
<keyword evidence="1" id="KW-0812">Transmembrane</keyword>
<name>A0A9X2EAE4_9NOCA</name>
<sequence>MSHNVSGHDRTDTLPFTRLPWPDEPHLAAMPRSVRTAQITTLLFAALGIILAVTGSAAGNLEHAGEIAFTFVPGWIAAIPCLRFSHRGSTTRTTAIVCGTLELLFGLAGTLNQTPPGLLGVLCGLTTIACLTRPSARAWFV</sequence>
<proteinExistence type="predicted"/>
<feature type="transmembrane region" description="Helical" evidence="1">
    <location>
        <begin position="64"/>
        <end position="82"/>
    </location>
</feature>
<gene>
    <name evidence="2" type="ORF">NDR86_27735</name>
</gene>
<evidence type="ECO:0000313" key="3">
    <source>
        <dbReference type="Proteomes" id="UP001139157"/>
    </source>
</evidence>